<dbReference type="Pfam" id="PF00005">
    <property type="entry name" value="ABC_tran"/>
    <property type="match status" value="1"/>
</dbReference>
<dbReference type="InterPro" id="IPR027417">
    <property type="entry name" value="P-loop_NTPase"/>
</dbReference>
<keyword evidence="8 10" id="KW-1133">Transmembrane helix</keyword>
<sequence length="619" mass="68560">MKFFKHKYPKPVDEKRLPASAYPAPPEDAARIEKGFGLERAANRLPIATERTVNKEMWSLLLANKNGFILVAIFQLFTTIAALIPPRAFGNLLERLKTDPQNVVLSRTIIIVITALVIQTLLVYLTKVRASILGEFVLSSLRERFIERAVQLPPNVVERAGSGELLTRTTTDIDKVTWAVRDAVPIITICLVQILGISVAIAFTAPIFFAAIFIGVPFLFAGTRWYLRRSPQAYRVESSSYAIVNSVLIETAESGRTIDALRLGEERSLRTHATISRWLQWERYTLRLRTRWFPLVETNYIIPVSSVLLMGSYLYHDNKISIALITSGLLYAQMLANPIERMLWWIDELQTGKASLSRLLGIYEIEEREIRNASPDGEEISGKNVTYGYREGRDVLKNLSFLVSPGTKLAIVGPSGAGKSTLGRLLAGVQPPNRGKITVGGAEIGYLPVEQARTEVALVTQEHHVFVGTLKENVTLARPNATDDEVWRALAAVDATEWAKNLPEELATVLGTGGHRLLPAQAQQLALARLVLADPHTLILDEATSLLDQKAAKHLEASLGAVLSGRTVIAIAHRLQSAHDADLIAVIEDGEITEWGSHDNLLKANGAYAKLWRSWRDEN</sequence>
<evidence type="ECO:0000313" key="13">
    <source>
        <dbReference type="EMBL" id="CAB4789631.1"/>
    </source>
</evidence>
<dbReference type="InterPro" id="IPR003593">
    <property type="entry name" value="AAA+_ATPase"/>
</dbReference>
<dbReference type="Gene3D" id="1.20.1560.10">
    <property type="entry name" value="ABC transporter type 1, transmembrane domain"/>
    <property type="match status" value="1"/>
</dbReference>
<dbReference type="PANTHER" id="PTHR43394:SF1">
    <property type="entry name" value="ATP-BINDING CASSETTE SUB-FAMILY B MEMBER 10, MITOCHONDRIAL"/>
    <property type="match status" value="1"/>
</dbReference>
<dbReference type="GO" id="GO:0015421">
    <property type="term" value="F:ABC-type oligopeptide transporter activity"/>
    <property type="evidence" value="ECO:0007669"/>
    <property type="project" value="TreeGrafter"/>
</dbReference>
<evidence type="ECO:0000259" key="11">
    <source>
        <dbReference type="PROSITE" id="PS50893"/>
    </source>
</evidence>
<dbReference type="CDD" id="cd07346">
    <property type="entry name" value="ABC_6TM_exporters"/>
    <property type="match status" value="1"/>
</dbReference>
<dbReference type="GO" id="GO:0016887">
    <property type="term" value="F:ATP hydrolysis activity"/>
    <property type="evidence" value="ECO:0007669"/>
    <property type="project" value="InterPro"/>
</dbReference>
<gene>
    <name evidence="13" type="ORF">UFOPK2982_00462</name>
</gene>
<feature type="domain" description="ABC transmembrane type-1" evidence="12">
    <location>
        <begin position="69"/>
        <end position="351"/>
    </location>
</feature>
<keyword evidence="7" id="KW-0067">ATP-binding</keyword>
<evidence type="ECO:0000256" key="6">
    <source>
        <dbReference type="ARBA" id="ARBA00022741"/>
    </source>
</evidence>
<evidence type="ECO:0000256" key="2">
    <source>
        <dbReference type="ARBA" id="ARBA00022448"/>
    </source>
</evidence>
<dbReference type="InterPro" id="IPR036640">
    <property type="entry name" value="ABC1_TM_sf"/>
</dbReference>
<organism evidence="13">
    <name type="scientific">freshwater metagenome</name>
    <dbReference type="NCBI Taxonomy" id="449393"/>
    <lineage>
        <taxon>unclassified sequences</taxon>
        <taxon>metagenomes</taxon>
        <taxon>ecological metagenomes</taxon>
    </lineage>
</organism>
<comment type="subcellular location">
    <subcellularLocation>
        <location evidence="1">Membrane</location>
        <topology evidence="1">Multi-pass membrane protein</topology>
    </subcellularLocation>
</comment>
<feature type="transmembrane region" description="Helical" evidence="10">
    <location>
        <begin position="207"/>
        <end position="227"/>
    </location>
</feature>
<dbReference type="InterPro" id="IPR039421">
    <property type="entry name" value="Type_1_exporter"/>
</dbReference>
<reference evidence="13" key="1">
    <citation type="submission" date="2020-05" db="EMBL/GenBank/DDBJ databases">
        <authorList>
            <person name="Chiriac C."/>
            <person name="Salcher M."/>
            <person name="Ghai R."/>
            <person name="Kavagutti S V."/>
        </authorList>
    </citation>
    <scope>NUCLEOTIDE SEQUENCE</scope>
</reference>
<keyword evidence="5 10" id="KW-0812">Transmembrane</keyword>
<feature type="transmembrane region" description="Helical" evidence="10">
    <location>
        <begin position="67"/>
        <end position="84"/>
    </location>
</feature>
<evidence type="ECO:0000256" key="3">
    <source>
        <dbReference type="ARBA" id="ARBA00022475"/>
    </source>
</evidence>
<feature type="transmembrane region" description="Helical" evidence="10">
    <location>
        <begin position="292"/>
        <end position="314"/>
    </location>
</feature>
<evidence type="ECO:0000259" key="12">
    <source>
        <dbReference type="PROSITE" id="PS50929"/>
    </source>
</evidence>
<dbReference type="EMBL" id="CAFAAE010000047">
    <property type="protein sequence ID" value="CAB4789631.1"/>
    <property type="molecule type" value="Genomic_DNA"/>
</dbReference>
<evidence type="ECO:0000256" key="8">
    <source>
        <dbReference type="ARBA" id="ARBA00022989"/>
    </source>
</evidence>
<dbReference type="PROSITE" id="PS50929">
    <property type="entry name" value="ABC_TM1F"/>
    <property type="match status" value="1"/>
</dbReference>
<dbReference type="GO" id="GO:0005524">
    <property type="term" value="F:ATP binding"/>
    <property type="evidence" value="ECO:0007669"/>
    <property type="project" value="UniProtKB-KW"/>
</dbReference>
<dbReference type="GO" id="GO:0016020">
    <property type="term" value="C:membrane"/>
    <property type="evidence" value="ECO:0007669"/>
    <property type="project" value="UniProtKB-SubCell"/>
</dbReference>
<evidence type="ECO:0000256" key="4">
    <source>
        <dbReference type="ARBA" id="ARBA00022519"/>
    </source>
</evidence>
<evidence type="ECO:0000256" key="5">
    <source>
        <dbReference type="ARBA" id="ARBA00022692"/>
    </source>
</evidence>
<evidence type="ECO:0000256" key="9">
    <source>
        <dbReference type="ARBA" id="ARBA00023136"/>
    </source>
</evidence>
<proteinExistence type="predicted"/>
<feature type="transmembrane region" description="Helical" evidence="10">
    <location>
        <begin position="104"/>
        <end position="125"/>
    </location>
</feature>
<dbReference type="InterPro" id="IPR011527">
    <property type="entry name" value="ABC1_TM_dom"/>
</dbReference>
<dbReference type="PROSITE" id="PS50893">
    <property type="entry name" value="ABC_TRANSPORTER_2"/>
    <property type="match status" value="1"/>
</dbReference>
<accession>A0A6J6WWQ4</accession>
<keyword evidence="6" id="KW-0547">Nucleotide-binding</keyword>
<keyword evidence="2" id="KW-0813">Transport</keyword>
<keyword evidence="3" id="KW-1003">Cell membrane</keyword>
<dbReference type="FunFam" id="3.40.50.300:FF:001001">
    <property type="entry name" value="Multidrug ABC transporter ATP-binding protein"/>
    <property type="match status" value="1"/>
</dbReference>
<dbReference type="AlphaFoldDB" id="A0A6J6WWQ4"/>
<keyword evidence="4" id="KW-0997">Cell inner membrane</keyword>
<dbReference type="SUPFAM" id="SSF90123">
    <property type="entry name" value="ABC transporter transmembrane region"/>
    <property type="match status" value="1"/>
</dbReference>
<name>A0A6J6WWQ4_9ZZZZ</name>
<keyword evidence="9 10" id="KW-0472">Membrane</keyword>
<protein>
    <submittedName>
        <fullName evidence="13">Unannotated protein</fullName>
    </submittedName>
</protein>
<evidence type="ECO:0000256" key="10">
    <source>
        <dbReference type="SAM" id="Phobius"/>
    </source>
</evidence>
<dbReference type="Pfam" id="PF00664">
    <property type="entry name" value="ABC_membrane"/>
    <property type="match status" value="1"/>
</dbReference>
<feature type="transmembrane region" description="Helical" evidence="10">
    <location>
        <begin position="183"/>
        <end position="201"/>
    </location>
</feature>
<feature type="domain" description="ABC transporter" evidence="11">
    <location>
        <begin position="380"/>
        <end position="614"/>
    </location>
</feature>
<dbReference type="SUPFAM" id="SSF52540">
    <property type="entry name" value="P-loop containing nucleoside triphosphate hydrolases"/>
    <property type="match status" value="1"/>
</dbReference>
<dbReference type="SMART" id="SM00382">
    <property type="entry name" value="AAA"/>
    <property type="match status" value="1"/>
</dbReference>
<dbReference type="InterPro" id="IPR003439">
    <property type="entry name" value="ABC_transporter-like_ATP-bd"/>
</dbReference>
<evidence type="ECO:0000256" key="7">
    <source>
        <dbReference type="ARBA" id="ARBA00022840"/>
    </source>
</evidence>
<evidence type="ECO:0000256" key="1">
    <source>
        <dbReference type="ARBA" id="ARBA00004141"/>
    </source>
</evidence>
<dbReference type="PANTHER" id="PTHR43394">
    <property type="entry name" value="ATP-DEPENDENT PERMEASE MDL1, MITOCHONDRIAL"/>
    <property type="match status" value="1"/>
</dbReference>
<dbReference type="Gene3D" id="3.40.50.300">
    <property type="entry name" value="P-loop containing nucleotide triphosphate hydrolases"/>
    <property type="match status" value="1"/>
</dbReference>